<protein>
    <submittedName>
        <fullName evidence="2">Uncharacterized protein</fullName>
    </submittedName>
</protein>
<gene>
    <name evidence="2" type="ORF">EZS28_029285</name>
</gene>
<proteinExistence type="predicted"/>
<evidence type="ECO:0000256" key="1">
    <source>
        <dbReference type="SAM" id="MobiDB-lite"/>
    </source>
</evidence>
<accession>A0A5J4UXN6</accession>
<dbReference type="AlphaFoldDB" id="A0A5J4UXN6"/>
<sequence length="101" mass="10926">MRGEFNYRYQPIGGEAGDQDLDLDLSSSSELEGDPYYDVEGVSCEYGVYYGEGESGIFGDSDGLSLGESEMRFGLKGLTAKGCGCEKLFDLDVDYDCPGLT</sequence>
<dbReference type="EMBL" id="SNRW01011413">
    <property type="protein sequence ID" value="KAA6375188.1"/>
    <property type="molecule type" value="Genomic_DNA"/>
</dbReference>
<comment type="caution">
    <text evidence="2">The sequence shown here is derived from an EMBL/GenBank/DDBJ whole genome shotgun (WGS) entry which is preliminary data.</text>
</comment>
<evidence type="ECO:0000313" key="2">
    <source>
        <dbReference type="EMBL" id="KAA6375188.1"/>
    </source>
</evidence>
<organism evidence="2 3">
    <name type="scientific">Streblomastix strix</name>
    <dbReference type="NCBI Taxonomy" id="222440"/>
    <lineage>
        <taxon>Eukaryota</taxon>
        <taxon>Metamonada</taxon>
        <taxon>Preaxostyla</taxon>
        <taxon>Oxymonadida</taxon>
        <taxon>Streblomastigidae</taxon>
        <taxon>Streblomastix</taxon>
    </lineage>
</organism>
<name>A0A5J4UXN6_9EUKA</name>
<reference evidence="2 3" key="1">
    <citation type="submission" date="2019-03" db="EMBL/GenBank/DDBJ databases">
        <title>Single cell metagenomics reveals metabolic interactions within the superorganism composed of flagellate Streblomastix strix and complex community of Bacteroidetes bacteria on its surface.</title>
        <authorList>
            <person name="Treitli S.C."/>
            <person name="Kolisko M."/>
            <person name="Husnik F."/>
            <person name="Keeling P."/>
            <person name="Hampl V."/>
        </authorList>
    </citation>
    <scope>NUCLEOTIDE SEQUENCE [LARGE SCALE GENOMIC DNA]</scope>
    <source>
        <strain evidence="2">ST1C</strain>
    </source>
</reference>
<evidence type="ECO:0000313" key="3">
    <source>
        <dbReference type="Proteomes" id="UP000324800"/>
    </source>
</evidence>
<dbReference type="Proteomes" id="UP000324800">
    <property type="component" value="Unassembled WGS sequence"/>
</dbReference>
<feature type="region of interest" description="Disordered" evidence="1">
    <location>
        <begin position="1"/>
        <end position="34"/>
    </location>
</feature>